<dbReference type="PROSITE" id="PS50846">
    <property type="entry name" value="HMA_2"/>
    <property type="match status" value="1"/>
</dbReference>
<protein>
    <submittedName>
        <fullName evidence="4">Sulfite exporter TauE/SafE family protein</fullName>
    </submittedName>
</protein>
<dbReference type="PANTHER" id="PTHR42208:SF1">
    <property type="entry name" value="HEAVY METAL TRANSPORTER"/>
    <property type="match status" value="1"/>
</dbReference>
<dbReference type="Proteomes" id="UP000596929">
    <property type="component" value="Unassembled WGS sequence"/>
</dbReference>
<keyword evidence="2" id="KW-0472">Membrane</keyword>
<dbReference type="SUPFAM" id="SSF55008">
    <property type="entry name" value="HMA, heavy metal-associated domain"/>
    <property type="match status" value="1"/>
</dbReference>
<keyword evidence="1" id="KW-0479">Metal-binding</keyword>
<feature type="transmembrane region" description="Helical" evidence="2">
    <location>
        <begin position="260"/>
        <end position="284"/>
    </location>
</feature>
<dbReference type="InterPro" id="IPR036163">
    <property type="entry name" value="HMA_dom_sf"/>
</dbReference>
<evidence type="ECO:0000313" key="4">
    <source>
        <dbReference type="EMBL" id="MBC5627755.1"/>
    </source>
</evidence>
<dbReference type="InterPro" id="IPR039447">
    <property type="entry name" value="UreH-like_TM_dom"/>
</dbReference>
<feature type="transmembrane region" description="Helical" evidence="2">
    <location>
        <begin position="116"/>
        <end position="142"/>
    </location>
</feature>
<feature type="transmembrane region" description="Helical" evidence="2">
    <location>
        <begin position="79"/>
        <end position="96"/>
    </location>
</feature>
<dbReference type="InterPro" id="IPR017969">
    <property type="entry name" value="Heavy-metal-associated_CS"/>
</dbReference>
<name>A0ABR7D9C5_9CLOT</name>
<proteinExistence type="predicted"/>
<dbReference type="Gene3D" id="3.30.70.100">
    <property type="match status" value="1"/>
</dbReference>
<dbReference type="CDD" id="cd00371">
    <property type="entry name" value="HMA"/>
    <property type="match status" value="1"/>
</dbReference>
<evidence type="ECO:0000256" key="1">
    <source>
        <dbReference type="ARBA" id="ARBA00022723"/>
    </source>
</evidence>
<accession>A0ABR7D9C5</accession>
<dbReference type="PROSITE" id="PS01047">
    <property type="entry name" value="HMA_1"/>
    <property type="match status" value="1"/>
</dbReference>
<reference evidence="4 5" key="1">
    <citation type="submission" date="2020-08" db="EMBL/GenBank/DDBJ databases">
        <title>Genome public.</title>
        <authorList>
            <person name="Liu C."/>
            <person name="Sun Q."/>
        </authorList>
    </citation>
    <scope>NUCLEOTIDE SEQUENCE [LARGE SCALE GENOMIC DNA]</scope>
    <source>
        <strain evidence="4 5">NSJ-6</strain>
    </source>
</reference>
<feature type="domain" description="HMA" evidence="3">
    <location>
        <begin position="4"/>
        <end position="70"/>
    </location>
</feature>
<feature type="transmembrane region" description="Helical" evidence="2">
    <location>
        <begin position="163"/>
        <end position="183"/>
    </location>
</feature>
<dbReference type="PANTHER" id="PTHR42208">
    <property type="entry name" value="HEAVY METAL TRANSPORTER-RELATED"/>
    <property type="match status" value="1"/>
</dbReference>
<comment type="caution">
    <text evidence="4">The sequence shown here is derived from an EMBL/GenBank/DDBJ whole genome shotgun (WGS) entry which is preliminary data.</text>
</comment>
<evidence type="ECO:0000259" key="3">
    <source>
        <dbReference type="PROSITE" id="PS50846"/>
    </source>
</evidence>
<evidence type="ECO:0000256" key="2">
    <source>
        <dbReference type="SAM" id="Phobius"/>
    </source>
</evidence>
<gene>
    <name evidence="4" type="ORF">H8S20_02505</name>
</gene>
<evidence type="ECO:0000313" key="5">
    <source>
        <dbReference type="Proteomes" id="UP000596929"/>
    </source>
</evidence>
<dbReference type="Gene3D" id="2.60.40.420">
    <property type="entry name" value="Cupredoxins - blue copper proteins"/>
    <property type="match status" value="1"/>
</dbReference>
<feature type="transmembrane region" description="Helical" evidence="2">
    <location>
        <begin position="189"/>
        <end position="211"/>
    </location>
</feature>
<dbReference type="Pfam" id="PF13473">
    <property type="entry name" value="Cupredoxin_1"/>
    <property type="match status" value="1"/>
</dbReference>
<dbReference type="InterPro" id="IPR008972">
    <property type="entry name" value="Cupredoxin"/>
</dbReference>
<keyword evidence="5" id="KW-1185">Reference proteome</keyword>
<dbReference type="InterPro" id="IPR006121">
    <property type="entry name" value="HMA_dom"/>
</dbReference>
<organism evidence="4 5">
    <name type="scientific">Clostridium hominis</name>
    <dbReference type="NCBI Taxonomy" id="2763036"/>
    <lineage>
        <taxon>Bacteria</taxon>
        <taxon>Bacillati</taxon>
        <taxon>Bacillota</taxon>
        <taxon>Clostridia</taxon>
        <taxon>Eubacteriales</taxon>
        <taxon>Clostridiaceae</taxon>
        <taxon>Clostridium</taxon>
    </lineage>
</organism>
<dbReference type="EMBL" id="JACOOO010000004">
    <property type="protein sequence ID" value="MBC5627755.1"/>
    <property type="molecule type" value="Genomic_DNA"/>
</dbReference>
<dbReference type="Pfam" id="PF13386">
    <property type="entry name" value="DsbD_2"/>
    <property type="match status" value="1"/>
</dbReference>
<keyword evidence="2" id="KW-0812">Transmembrane</keyword>
<dbReference type="InterPro" id="IPR028096">
    <property type="entry name" value="EfeO_Cupredoxin"/>
</dbReference>
<sequence length="587" mass="63996">MSIKNISLTINDMVCTSCENRIEKEIKKLNGVKSVKADYKTSKVYIKFDDFNCSTYKITDAIKKAGYTVGDNNKKSSEAFPMLIMVAIAIFIVILGNNSGSFNISESLSSKVSYGVLFTIGIFSSLHCIGMCGGIMISQSITIKESSKFERLKPSLLYNSGRVISYTILGGIVGGLGSVFSLSSLSQGFISIIAGIFMVIMGLNIYGFKALRRFNIKLPWSSCKVSSKKNTPFIVGLLNGFMPCGPLQAMQLYALSTGSIVSGALSMFFFALGTIPLMLLFGVISSLLTKRGTKNLLKISGAIVLVLGISMTNRGLAILGVDFTLASDNKETTISTSVENVAVINGDEQTIRISAIASGYSPKTIYVQKGIKTKLIIDGDTLTSCNNEVIFPSLDIRKKLSRGENVIEFTPTEGDINFSCWMGMKRGKIKVVDDINSITQEDESPSDSVAGTEEVEFYGMPLSKVPTSKLIKEMEILDNEQVINVTADKTDFEPLVIVAQEDVPLTINFDVGNLSEIDGMYYLLDSTLSKVISKISIEDGKGTLTLEGLESGEYGLIRGNRIFTIIEVLSESDFKSIDKEVLRKKYF</sequence>
<dbReference type="Pfam" id="PF00403">
    <property type="entry name" value="HMA"/>
    <property type="match status" value="1"/>
</dbReference>
<feature type="transmembrane region" description="Helical" evidence="2">
    <location>
        <begin position="296"/>
        <end position="321"/>
    </location>
</feature>
<keyword evidence="2" id="KW-1133">Transmembrane helix</keyword>
<feature type="transmembrane region" description="Helical" evidence="2">
    <location>
        <begin position="232"/>
        <end position="254"/>
    </location>
</feature>
<dbReference type="RefSeq" id="WP_032119729.1">
    <property type="nucleotide sequence ID" value="NZ_JACOOO010000004.1"/>
</dbReference>